<comment type="caution">
    <text evidence="9">The sequence shown here is derived from an EMBL/GenBank/DDBJ whole genome shotgun (WGS) entry which is preliminary data.</text>
</comment>
<organism evidence="9">
    <name type="scientific">candidate division WOR-3 bacterium</name>
    <dbReference type="NCBI Taxonomy" id="2052148"/>
    <lineage>
        <taxon>Bacteria</taxon>
        <taxon>Bacteria division WOR-3</taxon>
    </lineage>
</organism>
<evidence type="ECO:0000256" key="7">
    <source>
        <dbReference type="RuleBase" id="RU363032"/>
    </source>
</evidence>
<accession>A0A7V3PT20</accession>
<keyword evidence="5 7" id="KW-1133">Transmembrane helix</keyword>
<feature type="transmembrane region" description="Helical" evidence="7">
    <location>
        <begin position="135"/>
        <end position="155"/>
    </location>
</feature>
<evidence type="ECO:0000256" key="4">
    <source>
        <dbReference type="ARBA" id="ARBA00022692"/>
    </source>
</evidence>
<dbReference type="InterPro" id="IPR000515">
    <property type="entry name" value="MetI-like"/>
</dbReference>
<dbReference type="PANTHER" id="PTHR43744">
    <property type="entry name" value="ABC TRANSPORTER PERMEASE PROTEIN MG189-RELATED-RELATED"/>
    <property type="match status" value="1"/>
</dbReference>
<evidence type="ECO:0000256" key="2">
    <source>
        <dbReference type="ARBA" id="ARBA00022448"/>
    </source>
</evidence>
<comment type="subcellular location">
    <subcellularLocation>
        <location evidence="1 7">Cell membrane</location>
        <topology evidence="1 7">Multi-pass membrane protein</topology>
    </subcellularLocation>
</comment>
<dbReference type="PANTHER" id="PTHR43744:SF12">
    <property type="entry name" value="ABC TRANSPORTER PERMEASE PROTEIN MG189-RELATED"/>
    <property type="match status" value="1"/>
</dbReference>
<evidence type="ECO:0000256" key="3">
    <source>
        <dbReference type="ARBA" id="ARBA00022475"/>
    </source>
</evidence>
<dbReference type="InterPro" id="IPR035906">
    <property type="entry name" value="MetI-like_sf"/>
</dbReference>
<feature type="transmembrane region" description="Helical" evidence="7">
    <location>
        <begin position="191"/>
        <end position="213"/>
    </location>
</feature>
<dbReference type="EMBL" id="DTMZ01000061">
    <property type="protein sequence ID" value="HGD12974.1"/>
    <property type="molecule type" value="Genomic_DNA"/>
</dbReference>
<reference evidence="9" key="1">
    <citation type="journal article" date="2020" name="mSystems">
        <title>Genome- and Community-Level Interaction Insights into Carbon Utilization and Element Cycling Functions of Hydrothermarchaeota in Hydrothermal Sediment.</title>
        <authorList>
            <person name="Zhou Z."/>
            <person name="Liu Y."/>
            <person name="Xu W."/>
            <person name="Pan J."/>
            <person name="Luo Z.H."/>
            <person name="Li M."/>
        </authorList>
    </citation>
    <scope>NUCLEOTIDE SEQUENCE [LARGE SCALE GENOMIC DNA]</scope>
    <source>
        <strain evidence="9">SpSt-914</strain>
    </source>
</reference>
<feature type="transmembrane region" description="Helical" evidence="7">
    <location>
        <begin position="238"/>
        <end position="259"/>
    </location>
</feature>
<keyword evidence="2 7" id="KW-0813">Transport</keyword>
<evidence type="ECO:0000256" key="5">
    <source>
        <dbReference type="ARBA" id="ARBA00022989"/>
    </source>
</evidence>
<feature type="transmembrane region" description="Helical" evidence="7">
    <location>
        <begin position="105"/>
        <end position="129"/>
    </location>
</feature>
<name>A0A7V3PT20_UNCW3</name>
<sequence length="274" mass="31213">MAKPSLRKLPIHLILIAGSLLMLLPFYWMVTTSLKTPLEALRFPPTWIPAALKFSNYLEVFRQIPLWRYLGNTVLITLLSLLGILITGIPAAYAFARFKFPGREIIFMGLLALMMIPLPVYLVPSYMILFKLGWIDTYAAMIVPWTVNIFSIFLLRQHIKQLPQDLFDAARIDGASSLWTMIRIVIPLCRAPLATIIIFNVISSWNSFFWPLIVTNSDHIRPLQVGLAYFSREQSTNYTLLMAATTLSIIPLIILFFIAQKQIIQSQARAGLKE</sequence>
<gene>
    <name evidence="9" type="ORF">ENX16_02705</name>
</gene>
<feature type="domain" description="ABC transmembrane type-1" evidence="8">
    <location>
        <begin position="70"/>
        <end position="259"/>
    </location>
</feature>
<proteinExistence type="inferred from homology"/>
<keyword evidence="6 7" id="KW-0472">Membrane</keyword>
<dbReference type="GO" id="GO:0005886">
    <property type="term" value="C:plasma membrane"/>
    <property type="evidence" value="ECO:0007669"/>
    <property type="project" value="UniProtKB-SubCell"/>
</dbReference>
<dbReference type="Pfam" id="PF00528">
    <property type="entry name" value="BPD_transp_1"/>
    <property type="match status" value="1"/>
</dbReference>
<protein>
    <submittedName>
        <fullName evidence="9">Carbohydrate ABC transporter permease</fullName>
    </submittedName>
</protein>
<comment type="similarity">
    <text evidence="7">Belongs to the binding-protein-dependent transport system permease family.</text>
</comment>
<dbReference type="SUPFAM" id="SSF161098">
    <property type="entry name" value="MetI-like"/>
    <property type="match status" value="1"/>
</dbReference>
<dbReference type="PROSITE" id="PS50928">
    <property type="entry name" value="ABC_TM1"/>
    <property type="match status" value="1"/>
</dbReference>
<dbReference type="CDD" id="cd06261">
    <property type="entry name" value="TM_PBP2"/>
    <property type="match status" value="1"/>
</dbReference>
<feature type="transmembrane region" description="Helical" evidence="7">
    <location>
        <begin position="12"/>
        <end position="30"/>
    </location>
</feature>
<dbReference type="AlphaFoldDB" id="A0A7V3PT20"/>
<keyword evidence="3" id="KW-1003">Cell membrane</keyword>
<keyword evidence="4 7" id="KW-0812">Transmembrane</keyword>
<feature type="transmembrane region" description="Helical" evidence="7">
    <location>
        <begin position="69"/>
        <end position="93"/>
    </location>
</feature>
<dbReference type="GO" id="GO:0055085">
    <property type="term" value="P:transmembrane transport"/>
    <property type="evidence" value="ECO:0007669"/>
    <property type="project" value="InterPro"/>
</dbReference>
<evidence type="ECO:0000256" key="6">
    <source>
        <dbReference type="ARBA" id="ARBA00023136"/>
    </source>
</evidence>
<evidence type="ECO:0000256" key="1">
    <source>
        <dbReference type="ARBA" id="ARBA00004651"/>
    </source>
</evidence>
<dbReference type="Gene3D" id="1.10.3720.10">
    <property type="entry name" value="MetI-like"/>
    <property type="match status" value="1"/>
</dbReference>
<evidence type="ECO:0000259" key="8">
    <source>
        <dbReference type="PROSITE" id="PS50928"/>
    </source>
</evidence>
<evidence type="ECO:0000313" key="9">
    <source>
        <dbReference type="EMBL" id="HGD12974.1"/>
    </source>
</evidence>